<dbReference type="Proteomes" id="UP000377595">
    <property type="component" value="Unassembled WGS sequence"/>
</dbReference>
<evidence type="ECO:0000256" key="4">
    <source>
        <dbReference type="ARBA" id="ARBA00023098"/>
    </source>
</evidence>
<evidence type="ECO:0000256" key="3">
    <source>
        <dbReference type="ARBA" id="ARBA00022832"/>
    </source>
</evidence>
<feature type="domain" description="AMP-dependent synthetase/ligase" evidence="5">
    <location>
        <begin position="16"/>
        <end position="376"/>
    </location>
</feature>
<evidence type="ECO:0000313" key="8">
    <source>
        <dbReference type="Proteomes" id="UP000377595"/>
    </source>
</evidence>
<dbReference type="InterPro" id="IPR020845">
    <property type="entry name" value="AMP-binding_CS"/>
</dbReference>
<reference evidence="7 8" key="1">
    <citation type="submission" date="2019-10" db="EMBL/GenBank/DDBJ databases">
        <title>Whole genome shotgun sequence of Acrocarpospora pleiomorpha NBRC 16267.</title>
        <authorList>
            <person name="Ichikawa N."/>
            <person name="Kimura A."/>
            <person name="Kitahashi Y."/>
            <person name="Komaki H."/>
            <person name="Oguchi A."/>
        </authorList>
    </citation>
    <scope>NUCLEOTIDE SEQUENCE [LARGE SCALE GENOMIC DNA]</scope>
    <source>
        <strain evidence="7 8">NBRC 16267</strain>
    </source>
</reference>
<accession>A0A5M3XWL0</accession>
<keyword evidence="3" id="KW-0276">Fatty acid metabolism</keyword>
<dbReference type="FunFam" id="3.30.300.30:FF:000008">
    <property type="entry name" value="2,3-dihydroxybenzoate-AMP ligase"/>
    <property type="match status" value="1"/>
</dbReference>
<dbReference type="PANTHER" id="PTHR43859">
    <property type="entry name" value="ACYL-ACTIVATING ENZYME"/>
    <property type="match status" value="1"/>
</dbReference>
<comment type="caution">
    <text evidence="7">The sequence shown here is derived from an EMBL/GenBank/DDBJ whole genome shotgun (WGS) entry which is preliminary data.</text>
</comment>
<dbReference type="RefSeq" id="WP_246265126.1">
    <property type="nucleotide sequence ID" value="NZ_BAAAHM010000052.1"/>
</dbReference>
<dbReference type="InterPro" id="IPR025110">
    <property type="entry name" value="AMP-bd_C"/>
</dbReference>
<keyword evidence="8" id="KW-1185">Reference proteome</keyword>
<sequence length="516" mass="55338">MDQLGFEPLTPVAFIRRSMHVHGENIAVVDGDRTFTYEQFGARSLALTGVLAAYGVRPGDRVAALCTNSHVMLELHNAVPMRGAVLVPLNIRLAVDELAYIVEHSGATLLVTTDELVAAAREVCERTGTRLLVAGETYESAVASAAPATVDVDDERALLAINYTSGTTGRPKGVMYHHRGAYLQALAMAFHAGLTSDSRYLWTLPMFHCNGWCFTWAVTAAGGTHVCLRAVDPAVIWRRLRGDGITHLSGAPAVLRLISDADGAAGPRLAATVRVGTGGAPPSPALLRRFEALNMSVQHLYGLTETFGPIVVNDWQSRWDAGSPETVARLKARQGVGNVIATPVRVVDAEGRDVPADARTSGEIAVRGNNVMLGYYRDAEATAAAVPDGWFRTGDLAVRHPDGYIEITDRRKDVIISGGENIASVEVERVLDGHPAVLESAVVGVPDERWGEVPVAYVSVRPGSAVSAEELVAFVRTHLAGFKVPKAFVFGEIPKTSTGKTQKHLLRGQARDKDLH</sequence>
<evidence type="ECO:0000313" key="7">
    <source>
        <dbReference type="EMBL" id="GES25555.1"/>
    </source>
</evidence>
<dbReference type="EMBL" id="BLAF01000069">
    <property type="protein sequence ID" value="GES25555.1"/>
    <property type="molecule type" value="Genomic_DNA"/>
</dbReference>
<protein>
    <submittedName>
        <fullName evidence="7">Acyl-CoA synthetase</fullName>
    </submittedName>
</protein>
<dbReference type="GO" id="GO:0006631">
    <property type="term" value="P:fatty acid metabolic process"/>
    <property type="evidence" value="ECO:0007669"/>
    <property type="project" value="UniProtKB-KW"/>
</dbReference>
<evidence type="ECO:0000256" key="1">
    <source>
        <dbReference type="ARBA" id="ARBA00006432"/>
    </source>
</evidence>
<dbReference type="PROSITE" id="PS00455">
    <property type="entry name" value="AMP_BINDING"/>
    <property type="match status" value="1"/>
</dbReference>
<dbReference type="Gene3D" id="3.30.300.30">
    <property type="match status" value="1"/>
</dbReference>
<gene>
    <name evidence="7" type="ORF">Aple_084540</name>
</gene>
<dbReference type="Pfam" id="PF00501">
    <property type="entry name" value="AMP-binding"/>
    <property type="match status" value="1"/>
</dbReference>
<dbReference type="Pfam" id="PF13193">
    <property type="entry name" value="AMP-binding_C"/>
    <property type="match status" value="1"/>
</dbReference>
<dbReference type="GO" id="GO:0016874">
    <property type="term" value="F:ligase activity"/>
    <property type="evidence" value="ECO:0007669"/>
    <property type="project" value="UniProtKB-KW"/>
</dbReference>
<keyword evidence="2" id="KW-0436">Ligase</keyword>
<dbReference type="PANTHER" id="PTHR43859:SF4">
    <property type="entry name" value="BUTANOATE--COA LIGASE AAE1-RELATED"/>
    <property type="match status" value="1"/>
</dbReference>
<organism evidence="7 8">
    <name type="scientific">Acrocarpospora pleiomorpha</name>
    <dbReference type="NCBI Taxonomy" id="90975"/>
    <lineage>
        <taxon>Bacteria</taxon>
        <taxon>Bacillati</taxon>
        <taxon>Actinomycetota</taxon>
        <taxon>Actinomycetes</taxon>
        <taxon>Streptosporangiales</taxon>
        <taxon>Streptosporangiaceae</taxon>
        <taxon>Acrocarpospora</taxon>
    </lineage>
</organism>
<feature type="domain" description="AMP-binding enzyme C-terminal" evidence="6">
    <location>
        <begin position="426"/>
        <end position="500"/>
    </location>
</feature>
<dbReference type="Gene3D" id="3.40.50.12780">
    <property type="entry name" value="N-terminal domain of ligase-like"/>
    <property type="match status" value="1"/>
</dbReference>
<dbReference type="AlphaFoldDB" id="A0A5M3XWL0"/>
<dbReference type="InterPro" id="IPR042099">
    <property type="entry name" value="ANL_N_sf"/>
</dbReference>
<evidence type="ECO:0000256" key="2">
    <source>
        <dbReference type="ARBA" id="ARBA00022598"/>
    </source>
</evidence>
<name>A0A5M3XWL0_9ACTN</name>
<dbReference type="SUPFAM" id="SSF56801">
    <property type="entry name" value="Acetyl-CoA synthetase-like"/>
    <property type="match status" value="1"/>
</dbReference>
<dbReference type="InterPro" id="IPR000873">
    <property type="entry name" value="AMP-dep_synth/lig_dom"/>
</dbReference>
<keyword evidence="4" id="KW-0443">Lipid metabolism</keyword>
<proteinExistence type="inferred from homology"/>
<dbReference type="InterPro" id="IPR045851">
    <property type="entry name" value="AMP-bd_C_sf"/>
</dbReference>
<evidence type="ECO:0000259" key="6">
    <source>
        <dbReference type="Pfam" id="PF13193"/>
    </source>
</evidence>
<comment type="similarity">
    <text evidence="1">Belongs to the ATP-dependent AMP-binding enzyme family.</text>
</comment>
<evidence type="ECO:0000259" key="5">
    <source>
        <dbReference type="Pfam" id="PF00501"/>
    </source>
</evidence>